<keyword evidence="6" id="KW-0804">Transcription</keyword>
<dbReference type="GO" id="GO:0000156">
    <property type="term" value="F:phosphorelay response regulator activity"/>
    <property type="evidence" value="ECO:0007669"/>
    <property type="project" value="TreeGrafter"/>
</dbReference>
<evidence type="ECO:0000313" key="11">
    <source>
        <dbReference type="EMBL" id="TYS77016.1"/>
    </source>
</evidence>
<evidence type="ECO:0000256" key="4">
    <source>
        <dbReference type="ARBA" id="ARBA00023015"/>
    </source>
</evidence>
<keyword evidence="3" id="KW-0902">Two-component regulatory system</keyword>
<feature type="DNA-binding region" description="OmpR/PhoB-type" evidence="8">
    <location>
        <begin position="131"/>
        <end position="230"/>
    </location>
</feature>
<dbReference type="PANTHER" id="PTHR48111:SF2">
    <property type="entry name" value="RESPONSE REGULATOR SAER"/>
    <property type="match status" value="1"/>
</dbReference>
<accession>A0A5D4TSF2</accession>
<keyword evidence="2 7" id="KW-0597">Phosphoprotein</keyword>
<dbReference type="AlphaFoldDB" id="A0A5D4TSF2"/>
<protein>
    <submittedName>
        <fullName evidence="11">Response regulator transcription factor</fullName>
    </submittedName>
</protein>
<dbReference type="PROSITE" id="PS51755">
    <property type="entry name" value="OMPR_PHOB"/>
    <property type="match status" value="1"/>
</dbReference>
<evidence type="ECO:0000256" key="1">
    <source>
        <dbReference type="ARBA" id="ARBA00004496"/>
    </source>
</evidence>
<dbReference type="RefSeq" id="WP_148992229.1">
    <property type="nucleotide sequence ID" value="NZ_VTEW01000011.1"/>
</dbReference>
<reference evidence="11 12" key="1">
    <citation type="submission" date="2019-08" db="EMBL/GenBank/DDBJ databases">
        <title>Bacillus genomes from the desert of Cuatro Cienegas, Coahuila.</title>
        <authorList>
            <person name="Olmedo-Alvarez G."/>
        </authorList>
    </citation>
    <scope>NUCLEOTIDE SEQUENCE [LARGE SCALE GENOMIC DNA]</scope>
    <source>
        <strain evidence="11 12">CH451a_14T</strain>
    </source>
</reference>
<evidence type="ECO:0000256" key="3">
    <source>
        <dbReference type="ARBA" id="ARBA00023012"/>
    </source>
</evidence>
<dbReference type="SUPFAM" id="SSF52172">
    <property type="entry name" value="CheY-like"/>
    <property type="match status" value="1"/>
</dbReference>
<evidence type="ECO:0000259" key="9">
    <source>
        <dbReference type="PROSITE" id="PS50110"/>
    </source>
</evidence>
<dbReference type="Gene3D" id="6.10.250.690">
    <property type="match status" value="1"/>
</dbReference>
<evidence type="ECO:0000256" key="5">
    <source>
        <dbReference type="ARBA" id="ARBA00023125"/>
    </source>
</evidence>
<evidence type="ECO:0000256" key="6">
    <source>
        <dbReference type="ARBA" id="ARBA00023163"/>
    </source>
</evidence>
<dbReference type="GO" id="GO:0006355">
    <property type="term" value="P:regulation of DNA-templated transcription"/>
    <property type="evidence" value="ECO:0007669"/>
    <property type="project" value="InterPro"/>
</dbReference>
<dbReference type="OrthoDB" id="1655504at2"/>
<evidence type="ECO:0000259" key="10">
    <source>
        <dbReference type="PROSITE" id="PS51755"/>
    </source>
</evidence>
<dbReference type="InterPro" id="IPR001789">
    <property type="entry name" value="Sig_transdc_resp-reg_receiver"/>
</dbReference>
<dbReference type="PANTHER" id="PTHR48111">
    <property type="entry name" value="REGULATOR OF RPOS"/>
    <property type="match status" value="1"/>
</dbReference>
<dbReference type="EMBL" id="VTEW01000011">
    <property type="protein sequence ID" value="TYS77016.1"/>
    <property type="molecule type" value="Genomic_DNA"/>
</dbReference>
<dbReference type="PROSITE" id="PS50110">
    <property type="entry name" value="RESPONSE_REGULATORY"/>
    <property type="match status" value="1"/>
</dbReference>
<evidence type="ECO:0000256" key="7">
    <source>
        <dbReference type="PROSITE-ProRule" id="PRU00169"/>
    </source>
</evidence>
<dbReference type="Proteomes" id="UP000325054">
    <property type="component" value="Unassembled WGS sequence"/>
</dbReference>
<evidence type="ECO:0000313" key="12">
    <source>
        <dbReference type="Proteomes" id="UP000325054"/>
    </source>
</evidence>
<dbReference type="InterPro" id="IPR036388">
    <property type="entry name" value="WH-like_DNA-bd_sf"/>
</dbReference>
<dbReference type="Gene3D" id="1.10.10.10">
    <property type="entry name" value="Winged helix-like DNA-binding domain superfamily/Winged helix DNA-binding domain"/>
    <property type="match status" value="1"/>
</dbReference>
<feature type="domain" description="Response regulatory" evidence="9">
    <location>
        <begin position="6"/>
        <end position="119"/>
    </location>
</feature>
<dbReference type="Pfam" id="PF00486">
    <property type="entry name" value="Trans_reg_C"/>
    <property type="match status" value="1"/>
</dbReference>
<dbReference type="FunFam" id="1.10.10.10:FF:000018">
    <property type="entry name" value="DNA-binding response regulator ResD"/>
    <property type="match status" value="1"/>
</dbReference>
<comment type="subcellular location">
    <subcellularLocation>
        <location evidence="1">Cytoplasm</location>
    </subcellularLocation>
</comment>
<feature type="modified residue" description="4-aspartylphosphate" evidence="7">
    <location>
        <position position="55"/>
    </location>
</feature>
<evidence type="ECO:0000256" key="2">
    <source>
        <dbReference type="ARBA" id="ARBA00022553"/>
    </source>
</evidence>
<dbReference type="SMART" id="SM00862">
    <property type="entry name" value="Trans_reg_C"/>
    <property type="match status" value="1"/>
</dbReference>
<gene>
    <name evidence="11" type="ORF">FZC80_14315</name>
</gene>
<dbReference type="Pfam" id="PF00072">
    <property type="entry name" value="Response_reg"/>
    <property type="match status" value="1"/>
</dbReference>
<dbReference type="InterPro" id="IPR011006">
    <property type="entry name" value="CheY-like_superfamily"/>
</dbReference>
<evidence type="ECO:0000256" key="8">
    <source>
        <dbReference type="PROSITE-ProRule" id="PRU01091"/>
    </source>
</evidence>
<keyword evidence="5 8" id="KW-0238">DNA-binding</keyword>
<organism evidence="11 12">
    <name type="scientific">Rossellomorea aquimaris</name>
    <dbReference type="NCBI Taxonomy" id="189382"/>
    <lineage>
        <taxon>Bacteria</taxon>
        <taxon>Bacillati</taxon>
        <taxon>Bacillota</taxon>
        <taxon>Bacilli</taxon>
        <taxon>Bacillales</taxon>
        <taxon>Bacillaceae</taxon>
        <taxon>Rossellomorea</taxon>
    </lineage>
</organism>
<sequence length="230" mass="25865">MKDSINILIIEDDEDINRLLCNIVSKSGYSPKPAYSGTEAMIYLDSGKWDMVLIDLMLPGLSGEEILKKVTNESNLPVIIISAKVETQSKISALRAGADDYITKPFDIEEVSARIDSCLRRYRDLSGLVNTNQLTHKDIVLDMDAKIVTVNGTQLKLTAREYEILLLMMSSPNKVFSKANLFESVWDEKFYGDDNTINVHLSNIRSKLAKANGDEEYIETIWGMGYKLKS</sequence>
<dbReference type="GO" id="GO:0000976">
    <property type="term" value="F:transcription cis-regulatory region binding"/>
    <property type="evidence" value="ECO:0007669"/>
    <property type="project" value="TreeGrafter"/>
</dbReference>
<comment type="caution">
    <text evidence="11">The sequence shown here is derived from an EMBL/GenBank/DDBJ whole genome shotgun (WGS) entry which is preliminary data.</text>
</comment>
<feature type="domain" description="OmpR/PhoB-type" evidence="10">
    <location>
        <begin position="131"/>
        <end position="230"/>
    </location>
</feature>
<name>A0A5D4TSF2_9BACI</name>
<dbReference type="GO" id="GO:0032993">
    <property type="term" value="C:protein-DNA complex"/>
    <property type="evidence" value="ECO:0007669"/>
    <property type="project" value="TreeGrafter"/>
</dbReference>
<dbReference type="InterPro" id="IPR039420">
    <property type="entry name" value="WalR-like"/>
</dbReference>
<keyword evidence="4" id="KW-0805">Transcription regulation</keyword>
<dbReference type="GO" id="GO:0005829">
    <property type="term" value="C:cytosol"/>
    <property type="evidence" value="ECO:0007669"/>
    <property type="project" value="TreeGrafter"/>
</dbReference>
<dbReference type="SMART" id="SM00448">
    <property type="entry name" value="REC"/>
    <property type="match status" value="1"/>
</dbReference>
<dbReference type="CDD" id="cd00383">
    <property type="entry name" value="trans_reg_C"/>
    <property type="match status" value="1"/>
</dbReference>
<dbReference type="Gene3D" id="3.40.50.2300">
    <property type="match status" value="1"/>
</dbReference>
<dbReference type="InterPro" id="IPR001867">
    <property type="entry name" value="OmpR/PhoB-type_DNA-bd"/>
</dbReference>
<proteinExistence type="predicted"/>